<reference evidence="1" key="1">
    <citation type="submission" date="2017-03" db="EMBL/GenBank/DDBJ databases">
        <title>The mitochondrial genome of the carnivorous plant Utricularia reniformis (Lentibulariaceae): structure, comparative analysis and evolutionary landmarks.</title>
        <authorList>
            <person name="Silva S.R."/>
            <person name="Alvarenga D.O."/>
            <person name="Michael T.P."/>
            <person name="Miranda V.F.O."/>
            <person name="Varani A.M."/>
        </authorList>
    </citation>
    <scope>NUCLEOTIDE SEQUENCE</scope>
</reference>
<dbReference type="EMBL" id="KY774314">
    <property type="protein sequence ID" value="ART32346.1"/>
    <property type="molecule type" value="Genomic_DNA"/>
</dbReference>
<keyword evidence="1" id="KW-0496">Mitochondrion</keyword>
<gene>
    <name evidence="1" type="ORF">AEK19_MT2200</name>
</gene>
<geneLocation type="mitochondrion" evidence="1"/>
<protein>
    <submittedName>
        <fullName evidence="1">Uncharacterized protein</fullName>
    </submittedName>
</protein>
<organism evidence="1">
    <name type="scientific">Utricularia reniformis</name>
    <dbReference type="NCBI Taxonomy" id="192314"/>
    <lineage>
        <taxon>Eukaryota</taxon>
        <taxon>Viridiplantae</taxon>
        <taxon>Streptophyta</taxon>
        <taxon>Embryophyta</taxon>
        <taxon>Tracheophyta</taxon>
        <taxon>Spermatophyta</taxon>
        <taxon>Magnoliopsida</taxon>
        <taxon>eudicotyledons</taxon>
        <taxon>Gunneridae</taxon>
        <taxon>Pentapetalae</taxon>
        <taxon>asterids</taxon>
        <taxon>lamiids</taxon>
        <taxon>Lamiales</taxon>
        <taxon>Lentibulariaceae</taxon>
        <taxon>Utricularia</taxon>
    </lineage>
</organism>
<sequence length="81" mass="9276">MTYEFDDEKKFFAFNQGSRDLMKIDETSVSGWYGPLVRANLLCPHMRIQARKNRSWINSIAALSSTLGKVKATKASSRYLQ</sequence>
<proteinExistence type="predicted"/>
<name>A0A1Y0B4G2_9LAMI</name>
<dbReference type="AlphaFoldDB" id="A0A1Y0B4G2"/>
<accession>A0A1Y0B4G2</accession>
<evidence type="ECO:0000313" key="1">
    <source>
        <dbReference type="EMBL" id="ART32346.1"/>
    </source>
</evidence>